<dbReference type="InterPro" id="IPR039745">
    <property type="entry name" value="Vps54"/>
</dbReference>
<proteinExistence type="inferred from homology"/>
<keyword evidence="3" id="KW-0813">Transport</keyword>
<evidence type="ECO:0000256" key="1">
    <source>
        <dbReference type="ARBA" id="ARBA00004601"/>
    </source>
</evidence>
<dbReference type="Proteomes" id="UP000887561">
    <property type="component" value="Unplaced"/>
</dbReference>
<dbReference type="Gene3D" id="1.20.1280.130">
    <property type="match status" value="1"/>
</dbReference>
<sequence length="461" mass="51704">EVLSADLRAVNCFRHLGSQLEETKKMIGKMLLEEFEQISNLYPIIFSLVRCHEFRFLAILREEINATVKNSTKQIVKAQILTHLDADTIGYNPTTLSEHICKLTSPQWDATFDSINKSSAQNSGTSTPSIGNSVVGSSSIPLDKTTTNPPPPPLPPGTPGALLSLPCHNINQLRAAAIQLIGHAIYLCEERISKRIQSRFKVWCSTIDAEPWKPAHIDSNIQRIVDCYVHDEVLTTATNNETINNNEDEESKEMLKLKDEEFIVIGSALLLINILASYSDLLRLFPTAGMELSMDVVQCLKLFNSRTCQLILGAGARQMVGLKSINVKHLDYADHIGEIKDKLLGMMDRELLVALEEWKPEGKSPTPQFQQIVMQIGKFYSSYSSIMPPELTTKMLHLIHENLKLYFKQNVHSRGVTPHDSIAYGMAGQDFAYYVENVRALPHCQSFPDDSINDVLQQIKK</sequence>
<dbReference type="PANTHER" id="PTHR12965">
    <property type="entry name" value="VACUOLAR PROTEIN SORTING 54"/>
    <property type="match status" value="1"/>
</dbReference>
<dbReference type="GO" id="GO:0005829">
    <property type="term" value="C:cytosol"/>
    <property type="evidence" value="ECO:0007669"/>
    <property type="project" value="GOC"/>
</dbReference>
<evidence type="ECO:0000256" key="7">
    <source>
        <dbReference type="SAM" id="MobiDB-lite"/>
    </source>
</evidence>
<feature type="compositionally biased region" description="Pro residues" evidence="7">
    <location>
        <begin position="148"/>
        <end position="158"/>
    </location>
</feature>
<evidence type="ECO:0000256" key="2">
    <source>
        <dbReference type="ARBA" id="ARBA00009150"/>
    </source>
</evidence>
<feature type="domain" description="Vacuolar protein sorting-associated protein 54 C-terminal" evidence="8">
    <location>
        <begin position="260"/>
        <end position="331"/>
    </location>
</feature>
<evidence type="ECO:0000313" key="10">
    <source>
        <dbReference type="WBParaSite" id="scaffold7023_cov177.g11561"/>
    </source>
</evidence>
<dbReference type="WBParaSite" id="scaffold7023_cov177.g11561">
    <property type="protein sequence ID" value="scaffold7023_cov177.g11561"/>
    <property type="gene ID" value="scaffold7023_cov177.g11561"/>
</dbReference>
<name>A0A915N057_MELJA</name>
<evidence type="ECO:0000256" key="4">
    <source>
        <dbReference type="ARBA" id="ARBA00022927"/>
    </source>
</evidence>
<dbReference type="Gene3D" id="6.10.250.860">
    <property type="match status" value="1"/>
</dbReference>
<feature type="compositionally biased region" description="Polar residues" evidence="7">
    <location>
        <begin position="115"/>
        <end position="127"/>
    </location>
</feature>
<keyword evidence="6" id="KW-0175">Coiled coil</keyword>
<dbReference type="GO" id="GO:0042147">
    <property type="term" value="P:retrograde transport, endosome to Golgi"/>
    <property type="evidence" value="ECO:0007669"/>
    <property type="project" value="InterPro"/>
</dbReference>
<dbReference type="GO" id="GO:0019905">
    <property type="term" value="F:syntaxin binding"/>
    <property type="evidence" value="ECO:0007669"/>
    <property type="project" value="TreeGrafter"/>
</dbReference>
<dbReference type="GO" id="GO:0006896">
    <property type="term" value="P:Golgi to vacuole transport"/>
    <property type="evidence" value="ECO:0007669"/>
    <property type="project" value="TreeGrafter"/>
</dbReference>
<evidence type="ECO:0000256" key="3">
    <source>
        <dbReference type="ARBA" id="ARBA00022448"/>
    </source>
</evidence>
<evidence type="ECO:0000259" key="8">
    <source>
        <dbReference type="Pfam" id="PF07928"/>
    </source>
</evidence>
<dbReference type="AlphaFoldDB" id="A0A915N057"/>
<dbReference type="Pfam" id="PF07928">
    <property type="entry name" value="Vps54"/>
    <property type="match status" value="1"/>
</dbReference>
<evidence type="ECO:0000256" key="5">
    <source>
        <dbReference type="ARBA" id="ARBA00023034"/>
    </source>
</evidence>
<keyword evidence="4" id="KW-0653">Protein transport</keyword>
<protein>
    <submittedName>
        <fullName evidence="10">Vacuolar protein sorting-associated protein 54 C-terminal domain-containing protein</fullName>
    </submittedName>
</protein>
<reference evidence="10" key="1">
    <citation type="submission" date="2022-11" db="UniProtKB">
        <authorList>
            <consortium name="WormBaseParasite"/>
        </authorList>
    </citation>
    <scope>IDENTIFICATION</scope>
</reference>
<dbReference type="GO" id="GO:0015031">
    <property type="term" value="P:protein transport"/>
    <property type="evidence" value="ECO:0007669"/>
    <property type="project" value="UniProtKB-KW"/>
</dbReference>
<evidence type="ECO:0000256" key="6">
    <source>
        <dbReference type="ARBA" id="ARBA00023054"/>
    </source>
</evidence>
<organism evidence="9 10">
    <name type="scientific">Meloidogyne javanica</name>
    <name type="common">Root-knot nematode worm</name>
    <dbReference type="NCBI Taxonomy" id="6303"/>
    <lineage>
        <taxon>Eukaryota</taxon>
        <taxon>Metazoa</taxon>
        <taxon>Ecdysozoa</taxon>
        <taxon>Nematoda</taxon>
        <taxon>Chromadorea</taxon>
        <taxon>Rhabditida</taxon>
        <taxon>Tylenchina</taxon>
        <taxon>Tylenchomorpha</taxon>
        <taxon>Tylenchoidea</taxon>
        <taxon>Meloidogynidae</taxon>
        <taxon>Meloidogyninae</taxon>
        <taxon>Meloidogyne</taxon>
        <taxon>Meloidogyne incognita group</taxon>
    </lineage>
</organism>
<feature type="compositionally biased region" description="Low complexity" evidence="7">
    <location>
        <begin position="128"/>
        <end position="147"/>
    </location>
</feature>
<accession>A0A915N057</accession>
<dbReference type="GO" id="GO:0000938">
    <property type="term" value="C:GARP complex"/>
    <property type="evidence" value="ECO:0007669"/>
    <property type="project" value="InterPro"/>
</dbReference>
<comment type="similarity">
    <text evidence="2">Belongs to the VPS54 family.</text>
</comment>
<keyword evidence="5" id="KW-0333">Golgi apparatus</keyword>
<evidence type="ECO:0000313" key="9">
    <source>
        <dbReference type="Proteomes" id="UP000887561"/>
    </source>
</evidence>
<dbReference type="PANTHER" id="PTHR12965:SF0">
    <property type="entry name" value="VACUOLAR PROTEIN SORTING-ASSOCIATED PROTEIN 54"/>
    <property type="match status" value="1"/>
</dbReference>
<feature type="region of interest" description="Disordered" evidence="7">
    <location>
        <begin position="115"/>
        <end position="158"/>
    </location>
</feature>
<keyword evidence="9" id="KW-1185">Reference proteome</keyword>
<comment type="subcellular location">
    <subcellularLocation>
        <location evidence="1">Golgi apparatus</location>
        <location evidence="1">trans-Golgi network</location>
    </subcellularLocation>
</comment>
<dbReference type="InterPro" id="IPR012501">
    <property type="entry name" value="Vps54_C"/>
</dbReference>